<accession>A0A1Y2IR62</accession>
<dbReference type="SMART" id="SM00353">
    <property type="entry name" value="HLH"/>
    <property type="match status" value="1"/>
</dbReference>
<feature type="compositionally biased region" description="Low complexity" evidence="1">
    <location>
        <begin position="278"/>
        <end position="303"/>
    </location>
</feature>
<feature type="compositionally biased region" description="Low complexity" evidence="1">
    <location>
        <begin position="9"/>
        <end position="26"/>
    </location>
</feature>
<dbReference type="GO" id="GO:0046983">
    <property type="term" value="F:protein dimerization activity"/>
    <property type="evidence" value="ECO:0007669"/>
    <property type="project" value="InterPro"/>
</dbReference>
<feature type="region of interest" description="Disordered" evidence="1">
    <location>
        <begin position="1"/>
        <end position="73"/>
    </location>
</feature>
<feature type="compositionally biased region" description="Pro residues" evidence="1">
    <location>
        <begin position="153"/>
        <end position="167"/>
    </location>
</feature>
<evidence type="ECO:0000313" key="4">
    <source>
        <dbReference type="Proteomes" id="UP000193067"/>
    </source>
</evidence>
<feature type="domain" description="BHLH" evidence="2">
    <location>
        <begin position="317"/>
        <end position="395"/>
    </location>
</feature>
<dbReference type="PANTHER" id="PTHR47336:SF2">
    <property type="entry name" value="TRANSCRIPTION FACTOR HMS1-RELATED"/>
    <property type="match status" value="1"/>
</dbReference>
<feature type="compositionally biased region" description="Acidic residues" evidence="1">
    <location>
        <begin position="966"/>
        <end position="980"/>
    </location>
</feature>
<dbReference type="OrthoDB" id="2133190at2759"/>
<feature type="region of interest" description="Disordered" evidence="1">
    <location>
        <begin position="149"/>
        <end position="206"/>
    </location>
</feature>
<dbReference type="Pfam" id="PF00010">
    <property type="entry name" value="HLH"/>
    <property type="match status" value="1"/>
</dbReference>
<dbReference type="InterPro" id="IPR036638">
    <property type="entry name" value="HLH_DNA-bd_sf"/>
</dbReference>
<organism evidence="3 4">
    <name type="scientific">Trametes coccinea (strain BRFM310)</name>
    <name type="common">Pycnoporus coccineus</name>
    <dbReference type="NCBI Taxonomy" id="1353009"/>
    <lineage>
        <taxon>Eukaryota</taxon>
        <taxon>Fungi</taxon>
        <taxon>Dikarya</taxon>
        <taxon>Basidiomycota</taxon>
        <taxon>Agaricomycotina</taxon>
        <taxon>Agaricomycetes</taxon>
        <taxon>Polyporales</taxon>
        <taxon>Polyporaceae</taxon>
        <taxon>Trametes</taxon>
    </lineage>
</organism>
<evidence type="ECO:0000313" key="3">
    <source>
        <dbReference type="EMBL" id="OSD02711.1"/>
    </source>
</evidence>
<proteinExistence type="predicted"/>
<feature type="region of interest" description="Disordered" evidence="1">
    <location>
        <begin position="247"/>
        <end position="325"/>
    </location>
</feature>
<dbReference type="PROSITE" id="PS50888">
    <property type="entry name" value="BHLH"/>
    <property type="match status" value="1"/>
</dbReference>
<feature type="compositionally biased region" description="Polar residues" evidence="1">
    <location>
        <begin position="304"/>
        <end position="314"/>
    </location>
</feature>
<feature type="compositionally biased region" description="Low complexity" evidence="1">
    <location>
        <begin position="43"/>
        <end position="53"/>
    </location>
</feature>
<keyword evidence="4" id="KW-1185">Reference proteome</keyword>
<feature type="compositionally biased region" description="Low complexity" evidence="1">
    <location>
        <begin position="62"/>
        <end position="73"/>
    </location>
</feature>
<dbReference type="SUPFAM" id="SSF47459">
    <property type="entry name" value="HLH, helix-loop-helix DNA-binding domain"/>
    <property type="match status" value="1"/>
</dbReference>
<dbReference type="PANTHER" id="PTHR47336">
    <property type="entry name" value="TRANSCRIPTION FACTOR HMS1-RELATED"/>
    <property type="match status" value="1"/>
</dbReference>
<evidence type="ECO:0000259" key="2">
    <source>
        <dbReference type="PROSITE" id="PS50888"/>
    </source>
</evidence>
<feature type="compositionally biased region" description="Basic residues" evidence="1">
    <location>
        <begin position="469"/>
        <end position="478"/>
    </location>
</feature>
<dbReference type="EMBL" id="KZ084104">
    <property type="protein sequence ID" value="OSD02711.1"/>
    <property type="molecule type" value="Genomic_DNA"/>
</dbReference>
<feature type="compositionally biased region" description="Low complexity" evidence="1">
    <location>
        <begin position="175"/>
        <end position="190"/>
    </location>
</feature>
<dbReference type="STRING" id="1353009.A0A1Y2IR62"/>
<feature type="compositionally biased region" description="Polar residues" evidence="1">
    <location>
        <begin position="33"/>
        <end position="42"/>
    </location>
</feature>
<protein>
    <recommendedName>
        <fullName evidence="2">BHLH domain-containing protein</fullName>
    </recommendedName>
</protein>
<feature type="region of interest" description="Disordered" evidence="1">
    <location>
        <begin position="435"/>
        <end position="536"/>
    </location>
</feature>
<sequence>MSSTPPPLSSASSETNSPSPTTPLTELKADPSDTLQFLLQTMAQAHSQAHASHPLPSNHQGSADSSFDSSSDPDWASISAWAQHPQHDSKFDLSSDFNFSLPMDLDFDQNMAVDPSALHFTTIFDQSAFAMPPNEGSFLMSNEMVPNNQMLFPNPPAEEQPSWPPSHPESRSGRRLSITSSSSSSGASLSPVMEPASAVACSPPSEVNLNDPASELAQRVRQMAGVTLAVPVSAQVQQLAAAGGQSKLPIPRLKQPSMPAPAPKRVQKASPPPAADLETPAASSSTSSPSASPQAEQAQSPQSDTPSAAPTQTVIGRPKTSHTTIERRYRTNLNARITGLKQSVPALRVLEIKAGEPSPYNDVVDSRGFVDGVKVARKMSKANILGKATEYIRVLKKREARLKREQDGLKSLIGGLVGGPALLKEWEREWRERFGGEEKDEIEDDDNAASDDDEGDGDDSDGEDDEGRARKKAKVAKPPKKEKPYRPPPPPPVPGVPGAVPEKRKRGRPRKNPLPTPAASIAPSPVIPSTPATMSSVFPAEQPMQDVFGQGPVQTQQAPAQQYLLAVFAFFSVFNSPLTSSHRSHASQPHAHHGTVLMPHSPTQTQVPIATSSGYGLHEVVQAAHLLVSTLVFFYVLVPWLSSVLRQSGVLLRLSSAFARSGKTGFAVASPLDSKHKARTRAALTEALSPAARGSHHEPAHLRAALGVTTGVLGLLQSVIKAARRDRGIELNQLEQRAWVRLGELIAFDGSVGVTTRLQTFWCMSWHISTFAASTTDLSTLALIIRPVSASKASELWERARKREFLRAHEKIVLNNMTVEDAADWLAKWRKWHDTERKGRCTACEKRTPLGVLAAILIRERLRKHAASLFVRTVVRAEDASRRANSPYDSEDECEEEPLYTFDAEKDFQEEQERKETIEAGKSIGGRTAELAILLERIWDTGFYTPDDALPGPRRRSDAEASTDSPDVDADCEDEEDLASQDEAEIRALLTATLIYRRIFPSAIPGAPACVLSPPPSPSRRNARLHMALRTALGSPAFEYGCAADGSASGRLEDPELGAALEDARDRVVDMLVEFEKACRRGERSFDD</sequence>
<feature type="compositionally biased region" description="Low complexity" evidence="1">
    <location>
        <begin position="517"/>
        <end position="533"/>
    </location>
</feature>
<feature type="compositionally biased region" description="Acidic residues" evidence="1">
    <location>
        <begin position="438"/>
        <end position="466"/>
    </location>
</feature>
<dbReference type="InterPro" id="IPR011598">
    <property type="entry name" value="bHLH_dom"/>
</dbReference>
<dbReference type="Proteomes" id="UP000193067">
    <property type="component" value="Unassembled WGS sequence"/>
</dbReference>
<gene>
    <name evidence="3" type="ORF">PYCCODRAFT_1435361</name>
</gene>
<evidence type="ECO:0000256" key="1">
    <source>
        <dbReference type="SAM" id="MobiDB-lite"/>
    </source>
</evidence>
<dbReference type="InterPro" id="IPR052099">
    <property type="entry name" value="Regulatory_TF_Diverse"/>
</dbReference>
<feature type="region of interest" description="Disordered" evidence="1">
    <location>
        <begin position="946"/>
        <end position="980"/>
    </location>
</feature>
<dbReference type="Gene3D" id="4.10.280.10">
    <property type="entry name" value="Helix-loop-helix DNA-binding domain"/>
    <property type="match status" value="1"/>
</dbReference>
<dbReference type="AlphaFoldDB" id="A0A1Y2IR62"/>
<reference evidence="3 4" key="1">
    <citation type="journal article" date="2015" name="Biotechnol. Biofuels">
        <title>Enhanced degradation of softwood versus hardwood by the white-rot fungus Pycnoporus coccineus.</title>
        <authorList>
            <person name="Couturier M."/>
            <person name="Navarro D."/>
            <person name="Chevret D."/>
            <person name="Henrissat B."/>
            <person name="Piumi F."/>
            <person name="Ruiz-Duenas F.J."/>
            <person name="Martinez A.T."/>
            <person name="Grigoriev I.V."/>
            <person name="Riley R."/>
            <person name="Lipzen A."/>
            <person name="Berrin J.G."/>
            <person name="Master E.R."/>
            <person name="Rosso M.N."/>
        </authorList>
    </citation>
    <scope>NUCLEOTIDE SEQUENCE [LARGE SCALE GENOMIC DNA]</scope>
    <source>
        <strain evidence="3 4">BRFM310</strain>
    </source>
</reference>
<name>A0A1Y2IR62_TRAC3</name>
<feature type="compositionally biased region" description="Pro residues" evidence="1">
    <location>
        <begin position="486"/>
        <end position="495"/>
    </location>
</feature>